<evidence type="ECO:0000256" key="1">
    <source>
        <dbReference type="ARBA" id="ARBA00006484"/>
    </source>
</evidence>
<dbReference type="SUPFAM" id="SSF51735">
    <property type="entry name" value="NAD(P)-binding Rossmann-fold domains"/>
    <property type="match status" value="1"/>
</dbReference>
<proteinExistence type="inferred from homology"/>
<dbReference type="PRINTS" id="PR00081">
    <property type="entry name" value="GDHRDH"/>
</dbReference>
<dbReference type="PROSITE" id="PS00061">
    <property type="entry name" value="ADH_SHORT"/>
    <property type="match status" value="1"/>
</dbReference>
<dbReference type="PANTHER" id="PTHR24321:SF8">
    <property type="entry name" value="ESTRADIOL 17-BETA-DEHYDROGENASE 8-RELATED"/>
    <property type="match status" value="1"/>
</dbReference>
<keyword evidence="2" id="KW-0560">Oxidoreductase</keyword>
<dbReference type="InterPro" id="IPR002347">
    <property type="entry name" value="SDR_fam"/>
</dbReference>
<evidence type="ECO:0000256" key="2">
    <source>
        <dbReference type="ARBA" id="ARBA00023002"/>
    </source>
</evidence>
<name>A0ABS5A3Q8_9PSEU</name>
<dbReference type="PRINTS" id="PR00080">
    <property type="entry name" value="SDRFAMILY"/>
</dbReference>
<comment type="similarity">
    <text evidence="1">Belongs to the short-chain dehydrogenases/reductases (SDR) family.</text>
</comment>
<dbReference type="EMBL" id="JAGIOO010000001">
    <property type="protein sequence ID" value="MBP2471215.1"/>
    <property type="molecule type" value="Genomic_DNA"/>
</dbReference>
<dbReference type="NCBIfam" id="NF005559">
    <property type="entry name" value="PRK07231.1"/>
    <property type="match status" value="1"/>
</dbReference>
<dbReference type="CDD" id="cd05233">
    <property type="entry name" value="SDR_c"/>
    <property type="match status" value="1"/>
</dbReference>
<dbReference type="InterPro" id="IPR020904">
    <property type="entry name" value="Sc_DH/Rdtase_CS"/>
</dbReference>
<dbReference type="InterPro" id="IPR036291">
    <property type="entry name" value="NAD(P)-bd_dom_sf"/>
</dbReference>
<sequence length="259" mass="26295">MTLLTGKTAVITGAASGIGAAAARVFAGYGANVVLADVRETGADLARELGGQALFVRTDVTVEAEAAALVEAAAGRFGRVDCAFNNAGIDGTIAGVEDITEADWDRVQEVNLKGVFLCLKHELRHMRAHGGGAIVNTSSAVALMAVDAGLSPYTASKHGVVGLSKAAALENAAHGIRVNALCPGGVATPLAEHARQQVGNTEDLALGLIPLRRLAAPEEIAEAAAWLCSDKASYVTGAVVPVDGGMTTGHPTPLRSPTV</sequence>
<dbReference type="RefSeq" id="WP_086782478.1">
    <property type="nucleotide sequence ID" value="NZ_JAGIOO010000001.1"/>
</dbReference>
<organism evidence="3 4">
    <name type="scientific">Crossiella equi</name>
    <dbReference type="NCBI Taxonomy" id="130796"/>
    <lineage>
        <taxon>Bacteria</taxon>
        <taxon>Bacillati</taxon>
        <taxon>Actinomycetota</taxon>
        <taxon>Actinomycetes</taxon>
        <taxon>Pseudonocardiales</taxon>
        <taxon>Pseudonocardiaceae</taxon>
        <taxon>Crossiella</taxon>
    </lineage>
</organism>
<gene>
    <name evidence="3" type="ORF">JOF53_000087</name>
</gene>
<dbReference type="Pfam" id="PF13561">
    <property type="entry name" value="adh_short_C2"/>
    <property type="match status" value="1"/>
</dbReference>
<dbReference type="PANTHER" id="PTHR24321">
    <property type="entry name" value="DEHYDROGENASES, SHORT CHAIN"/>
    <property type="match status" value="1"/>
</dbReference>
<evidence type="ECO:0000313" key="4">
    <source>
        <dbReference type="Proteomes" id="UP001519363"/>
    </source>
</evidence>
<reference evidence="3 4" key="1">
    <citation type="submission" date="2021-03" db="EMBL/GenBank/DDBJ databases">
        <title>Sequencing the genomes of 1000 actinobacteria strains.</title>
        <authorList>
            <person name="Klenk H.-P."/>
        </authorList>
    </citation>
    <scope>NUCLEOTIDE SEQUENCE [LARGE SCALE GENOMIC DNA]</scope>
    <source>
        <strain evidence="3 4">DSM 44580</strain>
    </source>
</reference>
<accession>A0ABS5A3Q8</accession>
<evidence type="ECO:0000313" key="3">
    <source>
        <dbReference type="EMBL" id="MBP2471215.1"/>
    </source>
</evidence>
<dbReference type="Gene3D" id="3.40.50.720">
    <property type="entry name" value="NAD(P)-binding Rossmann-like Domain"/>
    <property type="match status" value="1"/>
</dbReference>
<comment type="caution">
    <text evidence="3">The sequence shown here is derived from an EMBL/GenBank/DDBJ whole genome shotgun (WGS) entry which is preliminary data.</text>
</comment>
<keyword evidence="4" id="KW-1185">Reference proteome</keyword>
<dbReference type="Proteomes" id="UP001519363">
    <property type="component" value="Unassembled WGS sequence"/>
</dbReference>
<protein>
    <submittedName>
        <fullName evidence="3">NAD(P)-dependent dehydrogenase (Short-subunit alcohol dehydrogenase family)</fullName>
    </submittedName>
</protein>